<accession>A0A1T4VUI9</accession>
<dbReference type="InterPro" id="IPR003607">
    <property type="entry name" value="HD/PDEase_dom"/>
</dbReference>
<gene>
    <name evidence="2" type="ORF">SAMN02745111_01543</name>
</gene>
<evidence type="ECO:0000313" key="3">
    <source>
        <dbReference type="Proteomes" id="UP000190814"/>
    </source>
</evidence>
<organism evidence="2 3">
    <name type="scientific">Eubacterium uniforme</name>
    <dbReference type="NCBI Taxonomy" id="39495"/>
    <lineage>
        <taxon>Bacteria</taxon>
        <taxon>Bacillati</taxon>
        <taxon>Bacillota</taxon>
        <taxon>Clostridia</taxon>
        <taxon>Eubacteriales</taxon>
        <taxon>Eubacteriaceae</taxon>
        <taxon>Eubacterium</taxon>
    </lineage>
</organism>
<evidence type="ECO:0000313" key="2">
    <source>
        <dbReference type="EMBL" id="SKA68161.1"/>
    </source>
</evidence>
<evidence type="ECO:0000259" key="1">
    <source>
        <dbReference type="Pfam" id="PF01966"/>
    </source>
</evidence>
<reference evidence="2 3" key="1">
    <citation type="submission" date="2017-02" db="EMBL/GenBank/DDBJ databases">
        <authorList>
            <person name="Peterson S.W."/>
        </authorList>
    </citation>
    <scope>NUCLEOTIDE SEQUENCE [LARGE SCALE GENOMIC DNA]</scope>
    <source>
        <strain evidence="2 3">ATCC 35992</strain>
    </source>
</reference>
<dbReference type="Pfam" id="PF01966">
    <property type="entry name" value="HD"/>
    <property type="match status" value="1"/>
</dbReference>
<dbReference type="Gene3D" id="1.10.3210.10">
    <property type="entry name" value="Hypothetical protein af1432"/>
    <property type="match status" value="1"/>
</dbReference>
<feature type="domain" description="HD" evidence="1">
    <location>
        <begin position="35"/>
        <end position="142"/>
    </location>
</feature>
<dbReference type="InterPro" id="IPR006674">
    <property type="entry name" value="HD_domain"/>
</dbReference>
<proteinExistence type="predicted"/>
<name>A0A1T4VUI9_9FIRM</name>
<dbReference type="SUPFAM" id="SSF109604">
    <property type="entry name" value="HD-domain/PDEase-like"/>
    <property type="match status" value="1"/>
</dbReference>
<dbReference type="Proteomes" id="UP000190814">
    <property type="component" value="Unassembled WGS sequence"/>
</dbReference>
<dbReference type="CDD" id="cd00077">
    <property type="entry name" value="HDc"/>
    <property type="match status" value="1"/>
</dbReference>
<dbReference type="EMBL" id="FUXZ01000009">
    <property type="protein sequence ID" value="SKA68161.1"/>
    <property type="molecule type" value="Genomic_DNA"/>
</dbReference>
<dbReference type="RefSeq" id="WP_242943015.1">
    <property type="nucleotide sequence ID" value="NZ_FUXZ01000009.1"/>
</dbReference>
<keyword evidence="3" id="KW-1185">Reference proteome</keyword>
<sequence length="150" mass="17857">MKKYEKEIEEILDEIKYNERTLDMKNFIQHGKISTYDHCESVTNLSYKINKKLHLRANEDTLCKGAMLHDFYLYDWHNYDDGSHKLHGFSHPKKASVNAKKYFEVSREVEHVISSHMWPLTFRSFPKSREAWIVCIADKCVAIRETLFAR</sequence>
<dbReference type="STRING" id="39495.SAMN02745111_01543"/>
<protein>
    <recommendedName>
        <fullName evidence="1">HD domain-containing protein</fullName>
    </recommendedName>
</protein>
<dbReference type="AlphaFoldDB" id="A0A1T4VUI9"/>